<dbReference type="Gene3D" id="1.10.530.10">
    <property type="match status" value="1"/>
</dbReference>
<feature type="region of interest" description="Disordered" evidence="1">
    <location>
        <begin position="158"/>
        <end position="191"/>
    </location>
</feature>
<evidence type="ECO:0000313" key="4">
    <source>
        <dbReference type="EMBL" id="MBL0719952.1"/>
    </source>
</evidence>
<keyword evidence="5" id="KW-1185">Reference proteome</keyword>
<evidence type="ECO:0000313" key="5">
    <source>
        <dbReference type="Proteomes" id="UP000643207"/>
    </source>
</evidence>
<evidence type="ECO:0000256" key="2">
    <source>
        <dbReference type="SAM" id="SignalP"/>
    </source>
</evidence>
<dbReference type="AlphaFoldDB" id="A0A9X0XCY6"/>
<dbReference type="SUPFAM" id="SSF53955">
    <property type="entry name" value="Lysozyme-like"/>
    <property type="match status" value="1"/>
</dbReference>
<accession>A0A9X0XCY6</accession>
<dbReference type="EMBL" id="JAERRA010000001">
    <property type="protein sequence ID" value="MBL0719952.1"/>
    <property type="molecule type" value="Genomic_DNA"/>
</dbReference>
<dbReference type="InterPro" id="IPR008258">
    <property type="entry name" value="Transglycosylase_SLT_dom_1"/>
</dbReference>
<protein>
    <submittedName>
        <fullName evidence="4">Lytic transglycosylase domain-containing protein</fullName>
    </submittedName>
</protein>
<dbReference type="CDD" id="cd13400">
    <property type="entry name" value="LT_IagB-like"/>
    <property type="match status" value="1"/>
</dbReference>
<dbReference type="Proteomes" id="UP000643207">
    <property type="component" value="Unassembled WGS sequence"/>
</dbReference>
<feature type="chain" id="PRO_5040724725" evidence="2">
    <location>
        <begin position="28"/>
        <end position="191"/>
    </location>
</feature>
<feature type="signal peptide" evidence="2">
    <location>
        <begin position="1"/>
        <end position="27"/>
    </location>
</feature>
<evidence type="ECO:0000256" key="1">
    <source>
        <dbReference type="SAM" id="MobiDB-lite"/>
    </source>
</evidence>
<reference evidence="4 5" key="1">
    <citation type="submission" date="2021-01" db="EMBL/GenBank/DDBJ databases">
        <title>Piscinibacter sp. Jin2 Genome sequencing and assembly.</title>
        <authorList>
            <person name="Kim I."/>
        </authorList>
    </citation>
    <scope>NUCLEOTIDE SEQUENCE [LARGE SCALE GENOMIC DNA]</scope>
    <source>
        <strain evidence="4 5">Jin2</strain>
    </source>
</reference>
<feature type="domain" description="Transglycosylase SLT" evidence="3">
    <location>
        <begin position="31"/>
        <end position="131"/>
    </location>
</feature>
<dbReference type="Pfam" id="PF01464">
    <property type="entry name" value="SLT"/>
    <property type="match status" value="1"/>
</dbReference>
<sequence>MHRLVPLRLVAAAAVLALGTAALPSWARTGDCIDEAARAEGINRHVLRAIGWHESRLRSQALNRNANGTVDVGAFQINSVHFPRLAAQGIDAEALKHGCTAARVAAAHYRRLVERHGNTWRAVGAYHSEATAARQHWYAQQIAQVLIDWKLLPPGTRPFDGQPLLKPGQPAPAQPLRASARAASATSSGPR</sequence>
<dbReference type="InterPro" id="IPR023346">
    <property type="entry name" value="Lysozyme-like_dom_sf"/>
</dbReference>
<gene>
    <name evidence="4" type="ORF">JI742_08625</name>
</gene>
<comment type="caution">
    <text evidence="4">The sequence shown here is derived from an EMBL/GenBank/DDBJ whole genome shotgun (WGS) entry which is preliminary data.</text>
</comment>
<dbReference type="RefSeq" id="WP_201825606.1">
    <property type="nucleotide sequence ID" value="NZ_JAERRA010000001.1"/>
</dbReference>
<organism evidence="4 5">
    <name type="scientific">Aquariibacter lacus</name>
    <dbReference type="NCBI Taxonomy" id="2801332"/>
    <lineage>
        <taxon>Bacteria</taxon>
        <taxon>Pseudomonadati</taxon>
        <taxon>Pseudomonadota</taxon>
        <taxon>Betaproteobacteria</taxon>
        <taxon>Burkholderiales</taxon>
        <taxon>Sphaerotilaceae</taxon>
        <taxon>Aquariibacter</taxon>
    </lineage>
</organism>
<name>A0A9X0XCY6_9BURK</name>
<keyword evidence="2" id="KW-0732">Signal</keyword>
<feature type="compositionally biased region" description="Low complexity" evidence="1">
    <location>
        <begin position="174"/>
        <end position="191"/>
    </location>
</feature>
<proteinExistence type="predicted"/>
<evidence type="ECO:0000259" key="3">
    <source>
        <dbReference type="Pfam" id="PF01464"/>
    </source>
</evidence>